<evidence type="ECO:0000256" key="5">
    <source>
        <dbReference type="ARBA" id="ARBA00022763"/>
    </source>
</evidence>
<dbReference type="GO" id="GO:0032259">
    <property type="term" value="P:methylation"/>
    <property type="evidence" value="ECO:0007669"/>
    <property type="project" value="UniProtKB-KW"/>
</dbReference>
<dbReference type="PRINTS" id="PR00032">
    <property type="entry name" value="HTHARAC"/>
</dbReference>
<dbReference type="AlphaFoldDB" id="A0A7X2S136"/>
<dbReference type="Gene3D" id="3.40.10.10">
    <property type="entry name" value="DNA Methylphosphotriester Repair Domain"/>
    <property type="match status" value="1"/>
</dbReference>
<keyword evidence="7" id="KW-0805">Transcription regulation</keyword>
<evidence type="ECO:0000256" key="6">
    <source>
        <dbReference type="ARBA" id="ARBA00022833"/>
    </source>
</evidence>
<keyword evidence="4" id="KW-0479">Metal-binding</keyword>
<keyword evidence="5" id="KW-0227">DNA damage</keyword>
<dbReference type="InterPro" id="IPR020449">
    <property type="entry name" value="Tscrpt_reg_AraC-type_HTH"/>
</dbReference>
<dbReference type="PROSITE" id="PS01124">
    <property type="entry name" value="HTH_ARAC_FAMILY_2"/>
    <property type="match status" value="1"/>
</dbReference>
<dbReference type="GO" id="GO:0006281">
    <property type="term" value="P:DNA repair"/>
    <property type="evidence" value="ECO:0007669"/>
    <property type="project" value="UniProtKB-KW"/>
</dbReference>
<dbReference type="PANTHER" id="PTHR43280">
    <property type="entry name" value="ARAC-FAMILY TRANSCRIPTIONAL REGULATOR"/>
    <property type="match status" value="1"/>
</dbReference>
<comment type="cofactor">
    <cofactor evidence="1">
        <name>Zn(2+)</name>
        <dbReference type="ChEBI" id="CHEBI:29105"/>
    </cofactor>
</comment>
<dbReference type="PANTHER" id="PTHR43280:SF28">
    <property type="entry name" value="HTH-TYPE TRANSCRIPTIONAL ACTIVATOR RHAS"/>
    <property type="match status" value="1"/>
</dbReference>
<name>A0A7X2S136_9BACI</name>
<evidence type="ECO:0000256" key="4">
    <source>
        <dbReference type="ARBA" id="ARBA00022723"/>
    </source>
</evidence>
<dbReference type="RefSeq" id="WP_155110493.1">
    <property type="nucleotide sequence ID" value="NZ_WMIB01000001.1"/>
</dbReference>
<dbReference type="GO" id="GO:0003700">
    <property type="term" value="F:DNA-binding transcription factor activity"/>
    <property type="evidence" value="ECO:0007669"/>
    <property type="project" value="InterPro"/>
</dbReference>
<dbReference type="InterPro" id="IPR035451">
    <property type="entry name" value="Ada-like_dom_sf"/>
</dbReference>
<gene>
    <name evidence="13" type="ORF">GKZ89_00865</name>
</gene>
<accession>A0A7X2S136</accession>
<dbReference type="InterPro" id="IPR016220">
    <property type="entry name" value="Me-P-triester_DNA_alkyl-Trfase"/>
</dbReference>
<evidence type="ECO:0000256" key="10">
    <source>
        <dbReference type="ARBA" id="ARBA00023163"/>
    </source>
</evidence>
<keyword evidence="2" id="KW-0489">Methyltransferase</keyword>
<keyword evidence="8" id="KW-0238">DNA-binding</keyword>
<evidence type="ECO:0000256" key="8">
    <source>
        <dbReference type="ARBA" id="ARBA00023125"/>
    </source>
</evidence>
<feature type="domain" description="HTH araC/xylS-type" evidence="12">
    <location>
        <begin position="86"/>
        <end position="184"/>
    </location>
</feature>
<dbReference type="GO" id="GO:0043565">
    <property type="term" value="F:sequence-specific DNA binding"/>
    <property type="evidence" value="ECO:0007669"/>
    <property type="project" value="InterPro"/>
</dbReference>
<dbReference type="Pfam" id="PF02805">
    <property type="entry name" value="Ada_Zn_binding"/>
    <property type="match status" value="1"/>
</dbReference>
<dbReference type="InterPro" id="IPR004026">
    <property type="entry name" value="Ada_DNA_repair_Zn-bd"/>
</dbReference>
<evidence type="ECO:0000313" key="13">
    <source>
        <dbReference type="EMBL" id="MTH51939.1"/>
    </source>
</evidence>
<dbReference type="EMBL" id="WMIB01000001">
    <property type="protein sequence ID" value="MTH51939.1"/>
    <property type="molecule type" value="Genomic_DNA"/>
</dbReference>
<evidence type="ECO:0000259" key="12">
    <source>
        <dbReference type="PROSITE" id="PS01124"/>
    </source>
</evidence>
<organism evidence="13 14">
    <name type="scientific">Metabacillus mangrovi</name>
    <dbReference type="NCBI Taxonomy" id="1491830"/>
    <lineage>
        <taxon>Bacteria</taxon>
        <taxon>Bacillati</taxon>
        <taxon>Bacillota</taxon>
        <taxon>Bacilli</taxon>
        <taxon>Bacillales</taxon>
        <taxon>Bacillaceae</taxon>
        <taxon>Metabacillus</taxon>
    </lineage>
</organism>
<dbReference type="Gene3D" id="1.10.10.60">
    <property type="entry name" value="Homeodomain-like"/>
    <property type="match status" value="2"/>
</dbReference>
<comment type="caution">
    <text evidence="13">The sequence shown here is derived from an EMBL/GenBank/DDBJ whole genome shotgun (WGS) entry which is preliminary data.</text>
</comment>
<reference evidence="13 14" key="1">
    <citation type="journal article" date="2017" name="Int. J. Syst. Evol. Microbiol.">
        <title>Bacillus mangrovi sp. nov., isolated from a sediment sample from a mangrove forest.</title>
        <authorList>
            <person name="Gupta V."/>
            <person name="Singh P.K."/>
            <person name="Korpole S."/>
            <person name="Tanuku N.R.S."/>
            <person name="Pinnaka A.K."/>
        </authorList>
    </citation>
    <scope>NUCLEOTIDE SEQUENCE [LARGE SCALE GENOMIC DNA]</scope>
    <source>
        <strain evidence="13 14">KCTC 33872</strain>
    </source>
</reference>
<evidence type="ECO:0000256" key="3">
    <source>
        <dbReference type="ARBA" id="ARBA00022679"/>
    </source>
</evidence>
<keyword evidence="14" id="KW-1185">Reference proteome</keyword>
<dbReference type="GO" id="GO:0008270">
    <property type="term" value="F:zinc ion binding"/>
    <property type="evidence" value="ECO:0007669"/>
    <property type="project" value="InterPro"/>
</dbReference>
<dbReference type="PROSITE" id="PS00041">
    <property type="entry name" value="HTH_ARAC_FAMILY_1"/>
    <property type="match status" value="1"/>
</dbReference>
<sequence length="190" mass="21597">MTENDRLDEVYETILSRDTKYDGIYFIGIASTKIYCRPSCRSRTPKKENVTVYESAKEAEKAGFRACKRCKPETAGQHGPDSALAESVKKVIMERYAEPLTLSAMAVAVKVSAYHLHRVFKRETGLTPAQYLLQFRISMAKELLKLDSYPVGETARKTGFKNPPHFSSVFKKTEGCTPLEYRNKQLLEEE</sequence>
<dbReference type="SMART" id="SM00342">
    <property type="entry name" value="HTH_ARAC"/>
    <property type="match status" value="1"/>
</dbReference>
<evidence type="ECO:0000256" key="11">
    <source>
        <dbReference type="ARBA" id="ARBA00023204"/>
    </source>
</evidence>
<keyword evidence="11" id="KW-0234">DNA repair</keyword>
<keyword evidence="3" id="KW-0808">Transferase</keyword>
<dbReference type="InterPro" id="IPR009057">
    <property type="entry name" value="Homeodomain-like_sf"/>
</dbReference>
<evidence type="ECO:0000256" key="7">
    <source>
        <dbReference type="ARBA" id="ARBA00023015"/>
    </source>
</evidence>
<keyword evidence="6" id="KW-0862">Zinc</keyword>
<protein>
    <submittedName>
        <fullName evidence="13">Helix-turn-helix domain-containing protein</fullName>
    </submittedName>
</protein>
<dbReference type="GO" id="GO:0008168">
    <property type="term" value="F:methyltransferase activity"/>
    <property type="evidence" value="ECO:0007669"/>
    <property type="project" value="UniProtKB-KW"/>
</dbReference>
<evidence type="ECO:0000256" key="1">
    <source>
        <dbReference type="ARBA" id="ARBA00001947"/>
    </source>
</evidence>
<dbReference type="Pfam" id="PF12833">
    <property type="entry name" value="HTH_18"/>
    <property type="match status" value="1"/>
</dbReference>
<dbReference type="OrthoDB" id="9802228at2"/>
<dbReference type="Proteomes" id="UP000434639">
    <property type="component" value="Unassembled WGS sequence"/>
</dbReference>
<evidence type="ECO:0000256" key="9">
    <source>
        <dbReference type="ARBA" id="ARBA00023159"/>
    </source>
</evidence>
<dbReference type="SUPFAM" id="SSF57884">
    <property type="entry name" value="Ada DNA repair protein, N-terminal domain (N-Ada 10)"/>
    <property type="match status" value="1"/>
</dbReference>
<evidence type="ECO:0000313" key="14">
    <source>
        <dbReference type="Proteomes" id="UP000434639"/>
    </source>
</evidence>
<evidence type="ECO:0000256" key="2">
    <source>
        <dbReference type="ARBA" id="ARBA00022603"/>
    </source>
</evidence>
<dbReference type="InterPro" id="IPR018060">
    <property type="entry name" value="HTH_AraC"/>
</dbReference>
<dbReference type="PIRSF" id="PIRSF000408">
    <property type="entry name" value="Alkyltransferas_AdaA"/>
    <property type="match status" value="1"/>
</dbReference>
<proteinExistence type="predicted"/>
<dbReference type="SUPFAM" id="SSF46689">
    <property type="entry name" value="Homeodomain-like"/>
    <property type="match status" value="2"/>
</dbReference>
<dbReference type="InterPro" id="IPR018062">
    <property type="entry name" value="HTH_AraC-typ_CS"/>
</dbReference>
<keyword evidence="9" id="KW-0010">Activator</keyword>
<keyword evidence="10" id="KW-0804">Transcription</keyword>